<dbReference type="Pfam" id="PF00072">
    <property type="entry name" value="Response_reg"/>
    <property type="match status" value="1"/>
</dbReference>
<feature type="modified residue" description="4-aspartylphosphate" evidence="6">
    <location>
        <position position="62"/>
    </location>
</feature>
<evidence type="ECO:0000256" key="4">
    <source>
        <dbReference type="ARBA" id="ARBA00023125"/>
    </source>
</evidence>
<evidence type="ECO:0000313" key="9">
    <source>
        <dbReference type="EMBL" id="CAA9506098.1"/>
    </source>
</evidence>
<dbReference type="PANTHER" id="PTHR48111">
    <property type="entry name" value="REGULATOR OF RPOS"/>
    <property type="match status" value="1"/>
</dbReference>
<evidence type="ECO:0000256" key="7">
    <source>
        <dbReference type="SAM" id="MobiDB-lite"/>
    </source>
</evidence>
<dbReference type="InterPro" id="IPR011006">
    <property type="entry name" value="CheY-like_superfamily"/>
</dbReference>
<dbReference type="EMBL" id="CADCVW010000069">
    <property type="protein sequence ID" value="CAA9506098.1"/>
    <property type="molecule type" value="Genomic_DNA"/>
</dbReference>
<dbReference type="GO" id="GO:0032993">
    <property type="term" value="C:protein-DNA complex"/>
    <property type="evidence" value="ECO:0007669"/>
    <property type="project" value="TreeGrafter"/>
</dbReference>
<dbReference type="PANTHER" id="PTHR48111:SF1">
    <property type="entry name" value="TWO-COMPONENT RESPONSE REGULATOR ORR33"/>
    <property type="match status" value="1"/>
</dbReference>
<evidence type="ECO:0000256" key="2">
    <source>
        <dbReference type="ARBA" id="ARBA00023012"/>
    </source>
</evidence>
<dbReference type="InterPro" id="IPR039420">
    <property type="entry name" value="WalR-like"/>
</dbReference>
<reference evidence="9" key="1">
    <citation type="submission" date="2020-02" db="EMBL/GenBank/DDBJ databases">
        <authorList>
            <person name="Meier V. D."/>
        </authorList>
    </citation>
    <scope>NUCLEOTIDE SEQUENCE</scope>
    <source>
        <strain evidence="9">AVDCRST_MAG39</strain>
    </source>
</reference>
<dbReference type="SMART" id="SM00448">
    <property type="entry name" value="REC"/>
    <property type="match status" value="1"/>
</dbReference>
<dbReference type="GO" id="GO:0000156">
    <property type="term" value="F:phosphorelay response regulator activity"/>
    <property type="evidence" value="ECO:0007669"/>
    <property type="project" value="TreeGrafter"/>
</dbReference>
<keyword evidence="5" id="KW-0804">Transcription</keyword>
<dbReference type="Gene3D" id="3.40.50.2300">
    <property type="match status" value="1"/>
</dbReference>
<feature type="domain" description="Response regulatory" evidence="8">
    <location>
        <begin position="12"/>
        <end position="121"/>
    </location>
</feature>
<name>A0A6J4SVB9_9SPHN</name>
<keyword evidence="4" id="KW-0238">DNA-binding</keyword>
<evidence type="ECO:0000256" key="5">
    <source>
        <dbReference type="ARBA" id="ARBA00023163"/>
    </source>
</evidence>
<evidence type="ECO:0000256" key="3">
    <source>
        <dbReference type="ARBA" id="ARBA00023015"/>
    </source>
</evidence>
<dbReference type="InterPro" id="IPR001789">
    <property type="entry name" value="Sig_transdc_resp-reg_receiver"/>
</dbReference>
<dbReference type="GO" id="GO:0000976">
    <property type="term" value="F:transcription cis-regulatory region binding"/>
    <property type="evidence" value="ECO:0007669"/>
    <property type="project" value="TreeGrafter"/>
</dbReference>
<accession>A0A6J4SVB9</accession>
<evidence type="ECO:0000256" key="1">
    <source>
        <dbReference type="ARBA" id="ARBA00022553"/>
    </source>
</evidence>
<evidence type="ECO:0000259" key="8">
    <source>
        <dbReference type="PROSITE" id="PS50110"/>
    </source>
</evidence>
<dbReference type="PROSITE" id="PS50110">
    <property type="entry name" value="RESPONSE_REGULATORY"/>
    <property type="match status" value="1"/>
</dbReference>
<organism evidence="9">
    <name type="scientific">uncultured Sphingomonadaceae bacterium</name>
    <dbReference type="NCBI Taxonomy" id="169976"/>
    <lineage>
        <taxon>Bacteria</taxon>
        <taxon>Pseudomonadati</taxon>
        <taxon>Pseudomonadota</taxon>
        <taxon>Alphaproteobacteria</taxon>
        <taxon>Sphingomonadales</taxon>
        <taxon>Sphingomonadaceae</taxon>
        <taxon>environmental samples</taxon>
    </lineage>
</organism>
<keyword evidence="2" id="KW-0902">Two-component regulatory system</keyword>
<dbReference type="GO" id="GO:0005829">
    <property type="term" value="C:cytosol"/>
    <property type="evidence" value="ECO:0007669"/>
    <property type="project" value="TreeGrafter"/>
</dbReference>
<dbReference type="SUPFAM" id="SSF52172">
    <property type="entry name" value="CheY-like"/>
    <property type="match status" value="1"/>
</dbReference>
<keyword evidence="3" id="KW-0805">Transcription regulation</keyword>
<protein>
    <recommendedName>
        <fullName evidence="8">Response regulatory domain-containing protein</fullName>
    </recommendedName>
</protein>
<dbReference type="AlphaFoldDB" id="A0A6J4SVB9"/>
<feature type="region of interest" description="Disordered" evidence="7">
    <location>
        <begin position="131"/>
        <end position="152"/>
    </location>
</feature>
<keyword evidence="1 6" id="KW-0597">Phosphoprotein</keyword>
<proteinExistence type="predicted"/>
<sequence>MIFGKRERRIRRVLIVEDEALVAFDNENLLAHEGYQVVATVDNAADALAVIAVGRLDLVLADLALSGDGDGRDVARAAAAKGVPLLFLSGSRPDGAEGLGVGWLAKPYNPRQLKSAIAAVERLLGGERAPRAPGGLQLFAPAAKPVQDGESR</sequence>
<gene>
    <name evidence="9" type="ORF">AVDCRST_MAG39-1683</name>
</gene>
<evidence type="ECO:0000256" key="6">
    <source>
        <dbReference type="PROSITE-ProRule" id="PRU00169"/>
    </source>
</evidence>
<dbReference type="GO" id="GO:0006355">
    <property type="term" value="P:regulation of DNA-templated transcription"/>
    <property type="evidence" value="ECO:0007669"/>
    <property type="project" value="TreeGrafter"/>
</dbReference>